<dbReference type="AlphaFoldDB" id="A0AA96LT16"/>
<accession>A0AA96LT16</accession>
<evidence type="ECO:0000259" key="1">
    <source>
        <dbReference type="Pfam" id="PF05448"/>
    </source>
</evidence>
<dbReference type="InterPro" id="IPR050261">
    <property type="entry name" value="FrsA_esterase"/>
</dbReference>
<dbReference type="EMBL" id="CP130319">
    <property type="protein sequence ID" value="WNR45418.1"/>
    <property type="molecule type" value="Genomic_DNA"/>
</dbReference>
<name>A0AA96LT16_9BACL</name>
<dbReference type="Pfam" id="PF05448">
    <property type="entry name" value="AXE1"/>
    <property type="match status" value="1"/>
</dbReference>
<evidence type="ECO:0000313" key="2">
    <source>
        <dbReference type="EMBL" id="WNR45418.1"/>
    </source>
</evidence>
<protein>
    <submittedName>
        <fullName evidence="2">Acetylxylan esterase</fullName>
    </submittedName>
</protein>
<evidence type="ECO:0000313" key="3">
    <source>
        <dbReference type="Proteomes" id="UP001304650"/>
    </source>
</evidence>
<dbReference type="KEGG" id="proo:MJB10_04595"/>
<dbReference type="InterPro" id="IPR008391">
    <property type="entry name" value="AXE1_dom"/>
</dbReference>
<reference evidence="2" key="1">
    <citation type="submission" date="2022-02" db="EMBL/GenBank/DDBJ databases">
        <title>Paenibacillus sp. MBLB1832 Whole Genome Shotgun Sequencing.</title>
        <authorList>
            <person name="Hwang C.Y."/>
            <person name="Cho E.-S."/>
            <person name="Seo M.-J."/>
        </authorList>
    </citation>
    <scope>NUCLEOTIDE SEQUENCE</scope>
    <source>
        <strain evidence="2">MBLB1832</strain>
    </source>
</reference>
<sequence>MNKTFQAWIDAANEMGAYKETIVERVIEDDAEYWAMNIETELLPGEWTKTYLWLGFPKHASANPAVMHIHGGGFQTVNLDHVKHWVHKGYVALSYDWKEEISGQERHSDLANMPRLDMEDEYAPLQSVMLTRVLHAKKMITWLSLRQEVDPNRIGVFGISRGGSITWILNAWDDRLKAAVPIYGCGKHLAPGRLNRNIRKAHSLEDTREWNRLLDGVTLASRQQSPVLLMTATNDYWGWLDAICEAAVQIPPAQRGLYIAANQNHQLDHWAGNSLDRWMDVHVKGEGAWPQAPRVTFNSSTENGFDNLHATATLDTSVQLPDKLRFCWSWWDFSEVLPPGRYWHVVEIDVSDNPSIVIPVIDPRISGYLYIDAVYADGVKASSFPVRFSPAYIGVKHTEPQRSHVLADFSNGLDGWCCPYMRTEPYDVDFEYVILSHPDGGKALSMNEPELLFSLATNKLVDPSMASLTDEYMLHLQLFNELPGRWIITLFYRPDQAGELSWTSELRVITGWSETQIARTAFHNEDGHILPYWAKAQRIVLTFYGLSDQDDAGRAAVGKILFDLEIKMN</sequence>
<dbReference type="PANTHER" id="PTHR22946">
    <property type="entry name" value="DIENELACTONE HYDROLASE DOMAIN-CONTAINING PROTEIN-RELATED"/>
    <property type="match status" value="1"/>
</dbReference>
<dbReference type="SUPFAM" id="SSF53474">
    <property type="entry name" value="alpha/beta-Hydrolases"/>
    <property type="match status" value="1"/>
</dbReference>
<proteinExistence type="predicted"/>
<dbReference type="Proteomes" id="UP001304650">
    <property type="component" value="Chromosome"/>
</dbReference>
<keyword evidence="3" id="KW-1185">Reference proteome</keyword>
<dbReference type="InterPro" id="IPR029058">
    <property type="entry name" value="AB_hydrolase_fold"/>
</dbReference>
<organism evidence="2 3">
    <name type="scientific">Paenibacillus roseopurpureus</name>
    <dbReference type="NCBI Taxonomy" id="2918901"/>
    <lineage>
        <taxon>Bacteria</taxon>
        <taxon>Bacillati</taxon>
        <taxon>Bacillota</taxon>
        <taxon>Bacilli</taxon>
        <taxon>Bacillales</taxon>
        <taxon>Paenibacillaceae</taxon>
        <taxon>Paenibacillus</taxon>
    </lineage>
</organism>
<dbReference type="Gene3D" id="3.40.50.1820">
    <property type="entry name" value="alpha/beta hydrolase"/>
    <property type="match status" value="1"/>
</dbReference>
<dbReference type="RefSeq" id="WP_314802149.1">
    <property type="nucleotide sequence ID" value="NZ_CP130319.1"/>
</dbReference>
<feature type="domain" description="Acetyl xylan esterase" evidence="1">
    <location>
        <begin position="50"/>
        <end position="183"/>
    </location>
</feature>
<gene>
    <name evidence="2" type="ORF">MJB10_04595</name>
</gene>